<organism evidence="7">
    <name type="scientific">hydrothermal vent metagenome</name>
    <dbReference type="NCBI Taxonomy" id="652676"/>
    <lineage>
        <taxon>unclassified sequences</taxon>
        <taxon>metagenomes</taxon>
        <taxon>ecological metagenomes</taxon>
    </lineage>
</organism>
<dbReference type="GO" id="GO:0008983">
    <property type="term" value="F:protein-glutamate O-methyltransferase activity"/>
    <property type="evidence" value="ECO:0007669"/>
    <property type="project" value="UniProtKB-EC"/>
</dbReference>
<dbReference type="EMBL" id="UOFL01000176">
    <property type="protein sequence ID" value="VAW79582.1"/>
    <property type="molecule type" value="Genomic_DNA"/>
</dbReference>
<dbReference type="SUPFAM" id="SSF47757">
    <property type="entry name" value="Chemotaxis receptor methyltransferase CheR, N-terminal domain"/>
    <property type="match status" value="1"/>
</dbReference>
<dbReference type="PANTHER" id="PTHR24422:SF19">
    <property type="entry name" value="CHEMOTAXIS PROTEIN METHYLTRANSFERASE"/>
    <property type="match status" value="1"/>
</dbReference>
<keyword evidence="4 7" id="KW-0808">Transferase</keyword>
<sequence>MRLGISTPGREPDMSIKISEPAFNDMNDEQFKLWAALLAERTGMEMPVQRKSYLVTSLGLRMQEISCANYDDYFQVLNSGVAGEVEWKYLIDRLTVHETRFFRHPASLKLVDEFVKAKAVDPVTGSVTVHAWSAACSTGEEAYTLAITIDGALKTLKYNSYFGVMATDISLPSIKVGRKGVYSEWRLEKYVIPELLGKYFELKSSGQYQVKEALRRRVCFSPMNVLDLKPKAIGGMDIIVCQNLLIYFDREKRFEIINAMADMLNPGGLMILGSGEIVGWVRPDIKKVDYPDTLVYQRLQSTDKSRHKVKV</sequence>
<evidence type="ECO:0000256" key="4">
    <source>
        <dbReference type="ARBA" id="ARBA00022679"/>
    </source>
</evidence>
<dbReference type="InterPro" id="IPR022641">
    <property type="entry name" value="CheR_N"/>
</dbReference>
<dbReference type="InterPro" id="IPR050903">
    <property type="entry name" value="Bact_Chemotaxis_MeTrfase"/>
</dbReference>
<dbReference type="PANTHER" id="PTHR24422">
    <property type="entry name" value="CHEMOTAXIS PROTEIN METHYLTRANSFERASE"/>
    <property type="match status" value="1"/>
</dbReference>
<accession>A0A3B0YW68</accession>
<comment type="catalytic activity">
    <reaction evidence="1">
        <text>L-glutamyl-[protein] + S-adenosyl-L-methionine = [protein]-L-glutamate 5-O-methyl ester + S-adenosyl-L-homocysteine</text>
        <dbReference type="Rhea" id="RHEA:24452"/>
        <dbReference type="Rhea" id="RHEA-COMP:10208"/>
        <dbReference type="Rhea" id="RHEA-COMP:10311"/>
        <dbReference type="ChEBI" id="CHEBI:29973"/>
        <dbReference type="ChEBI" id="CHEBI:57856"/>
        <dbReference type="ChEBI" id="CHEBI:59789"/>
        <dbReference type="ChEBI" id="CHEBI:82795"/>
        <dbReference type="EC" id="2.1.1.80"/>
    </reaction>
</comment>
<dbReference type="PROSITE" id="PS50123">
    <property type="entry name" value="CHER"/>
    <property type="match status" value="1"/>
</dbReference>
<dbReference type="Gene3D" id="1.10.155.10">
    <property type="entry name" value="Chemotaxis receptor methyltransferase CheR, N-terminal domain"/>
    <property type="match status" value="1"/>
</dbReference>
<dbReference type="SMART" id="SM00138">
    <property type="entry name" value="MeTrc"/>
    <property type="match status" value="1"/>
</dbReference>
<evidence type="ECO:0000256" key="5">
    <source>
        <dbReference type="ARBA" id="ARBA00022691"/>
    </source>
</evidence>
<dbReference type="AlphaFoldDB" id="A0A3B0YW68"/>
<dbReference type="Gene3D" id="3.40.50.150">
    <property type="entry name" value="Vaccinia Virus protein VP39"/>
    <property type="match status" value="1"/>
</dbReference>
<dbReference type="GO" id="GO:0032259">
    <property type="term" value="P:methylation"/>
    <property type="evidence" value="ECO:0007669"/>
    <property type="project" value="UniProtKB-KW"/>
</dbReference>
<name>A0A3B0YW68_9ZZZZ</name>
<dbReference type="Pfam" id="PF01739">
    <property type="entry name" value="CheR"/>
    <property type="match status" value="1"/>
</dbReference>
<dbReference type="Pfam" id="PF03705">
    <property type="entry name" value="CheR_N"/>
    <property type="match status" value="1"/>
</dbReference>
<feature type="domain" description="CheR-type methyltransferase" evidence="6">
    <location>
        <begin position="26"/>
        <end position="301"/>
    </location>
</feature>
<reference evidence="7" key="1">
    <citation type="submission" date="2018-06" db="EMBL/GenBank/DDBJ databases">
        <authorList>
            <person name="Zhirakovskaya E."/>
        </authorList>
    </citation>
    <scope>NUCLEOTIDE SEQUENCE</scope>
</reference>
<dbReference type="InterPro" id="IPR000780">
    <property type="entry name" value="CheR_MeTrfase"/>
</dbReference>
<evidence type="ECO:0000256" key="1">
    <source>
        <dbReference type="ARBA" id="ARBA00001541"/>
    </source>
</evidence>
<keyword evidence="5" id="KW-0949">S-adenosyl-L-methionine</keyword>
<evidence type="ECO:0000256" key="3">
    <source>
        <dbReference type="ARBA" id="ARBA00022603"/>
    </source>
</evidence>
<gene>
    <name evidence="7" type="ORF">MNBD_GAMMA12-2307</name>
</gene>
<dbReference type="InterPro" id="IPR036804">
    <property type="entry name" value="CheR_N_sf"/>
</dbReference>
<protein>
    <recommendedName>
        <fullName evidence="2">protein-glutamate O-methyltransferase</fullName>
        <ecNumber evidence="2">2.1.1.80</ecNumber>
    </recommendedName>
</protein>
<keyword evidence="3 7" id="KW-0489">Methyltransferase</keyword>
<dbReference type="InterPro" id="IPR029063">
    <property type="entry name" value="SAM-dependent_MTases_sf"/>
</dbReference>
<proteinExistence type="predicted"/>
<evidence type="ECO:0000313" key="7">
    <source>
        <dbReference type="EMBL" id="VAW79582.1"/>
    </source>
</evidence>
<dbReference type="InterPro" id="IPR022642">
    <property type="entry name" value="CheR_C"/>
</dbReference>
<dbReference type="SUPFAM" id="SSF53335">
    <property type="entry name" value="S-adenosyl-L-methionine-dependent methyltransferases"/>
    <property type="match status" value="1"/>
</dbReference>
<evidence type="ECO:0000259" key="6">
    <source>
        <dbReference type="PROSITE" id="PS50123"/>
    </source>
</evidence>
<evidence type="ECO:0000256" key="2">
    <source>
        <dbReference type="ARBA" id="ARBA00012534"/>
    </source>
</evidence>
<dbReference type="EC" id="2.1.1.80" evidence="2"/>
<dbReference type="PRINTS" id="PR00996">
    <property type="entry name" value="CHERMTFRASE"/>
</dbReference>